<evidence type="ECO:0000313" key="2">
    <source>
        <dbReference type="EMBL" id="KAG7155116.1"/>
    </source>
</evidence>
<name>A0A8J5JCB1_HOMAM</name>
<dbReference type="AlphaFoldDB" id="A0A8J5JCB1"/>
<protein>
    <submittedName>
        <fullName evidence="2">Uncharacterized protein</fullName>
    </submittedName>
</protein>
<feature type="compositionally biased region" description="Gly residues" evidence="1">
    <location>
        <begin position="26"/>
        <end position="37"/>
    </location>
</feature>
<evidence type="ECO:0000256" key="1">
    <source>
        <dbReference type="SAM" id="MobiDB-lite"/>
    </source>
</evidence>
<keyword evidence="3" id="KW-1185">Reference proteome</keyword>
<feature type="region of interest" description="Disordered" evidence="1">
    <location>
        <begin position="1"/>
        <end position="61"/>
    </location>
</feature>
<evidence type="ECO:0000313" key="3">
    <source>
        <dbReference type="Proteomes" id="UP000747542"/>
    </source>
</evidence>
<sequence length="76" mass="7949">MKTHGSGPGMKTHGSGPGVRAMDQGHGSGPGVRGHGSGPAMNQGPWIKAMSKGAMDQGQERSWIKARLRAMDQSHE</sequence>
<dbReference type="EMBL" id="JAHLQT010043074">
    <property type="protein sequence ID" value="KAG7155116.1"/>
    <property type="molecule type" value="Genomic_DNA"/>
</dbReference>
<reference evidence="2" key="1">
    <citation type="journal article" date="2021" name="Sci. Adv.">
        <title>The American lobster genome reveals insights on longevity, neural, and immune adaptations.</title>
        <authorList>
            <person name="Polinski J.M."/>
            <person name="Zimin A.V."/>
            <person name="Clark K.F."/>
            <person name="Kohn A.B."/>
            <person name="Sadowski N."/>
            <person name="Timp W."/>
            <person name="Ptitsyn A."/>
            <person name="Khanna P."/>
            <person name="Romanova D.Y."/>
            <person name="Williams P."/>
            <person name="Greenwood S.J."/>
            <person name="Moroz L.L."/>
            <person name="Walt D.R."/>
            <person name="Bodnar A.G."/>
        </authorList>
    </citation>
    <scope>NUCLEOTIDE SEQUENCE</scope>
    <source>
        <strain evidence="2">GMGI-L3</strain>
    </source>
</reference>
<gene>
    <name evidence="2" type="ORF">Hamer_G026223</name>
</gene>
<organism evidence="2 3">
    <name type="scientific">Homarus americanus</name>
    <name type="common">American lobster</name>
    <dbReference type="NCBI Taxonomy" id="6706"/>
    <lineage>
        <taxon>Eukaryota</taxon>
        <taxon>Metazoa</taxon>
        <taxon>Ecdysozoa</taxon>
        <taxon>Arthropoda</taxon>
        <taxon>Crustacea</taxon>
        <taxon>Multicrustacea</taxon>
        <taxon>Malacostraca</taxon>
        <taxon>Eumalacostraca</taxon>
        <taxon>Eucarida</taxon>
        <taxon>Decapoda</taxon>
        <taxon>Pleocyemata</taxon>
        <taxon>Astacidea</taxon>
        <taxon>Nephropoidea</taxon>
        <taxon>Nephropidae</taxon>
        <taxon>Homarus</taxon>
    </lineage>
</organism>
<dbReference type="Proteomes" id="UP000747542">
    <property type="component" value="Unassembled WGS sequence"/>
</dbReference>
<accession>A0A8J5JCB1</accession>
<proteinExistence type="predicted"/>
<comment type="caution">
    <text evidence="2">The sequence shown here is derived from an EMBL/GenBank/DDBJ whole genome shotgun (WGS) entry which is preliminary data.</text>
</comment>